<dbReference type="AlphaFoldDB" id="A0A1Y1I7J6"/>
<reference evidence="1 2" key="1">
    <citation type="journal article" date="2014" name="Nat. Commun.">
        <title>Klebsormidium flaccidum genome reveals primary factors for plant terrestrial adaptation.</title>
        <authorList>
            <person name="Hori K."/>
            <person name="Maruyama F."/>
            <person name="Fujisawa T."/>
            <person name="Togashi T."/>
            <person name="Yamamoto N."/>
            <person name="Seo M."/>
            <person name="Sato S."/>
            <person name="Yamada T."/>
            <person name="Mori H."/>
            <person name="Tajima N."/>
            <person name="Moriyama T."/>
            <person name="Ikeuchi M."/>
            <person name="Watanabe M."/>
            <person name="Wada H."/>
            <person name="Kobayashi K."/>
            <person name="Saito M."/>
            <person name="Masuda T."/>
            <person name="Sasaki-Sekimoto Y."/>
            <person name="Mashiguchi K."/>
            <person name="Awai K."/>
            <person name="Shimojima M."/>
            <person name="Masuda S."/>
            <person name="Iwai M."/>
            <person name="Nobusawa T."/>
            <person name="Narise T."/>
            <person name="Kondo S."/>
            <person name="Saito H."/>
            <person name="Sato R."/>
            <person name="Murakawa M."/>
            <person name="Ihara Y."/>
            <person name="Oshima-Yamada Y."/>
            <person name="Ohtaka K."/>
            <person name="Satoh M."/>
            <person name="Sonobe K."/>
            <person name="Ishii M."/>
            <person name="Ohtani R."/>
            <person name="Kanamori-Sato M."/>
            <person name="Honoki R."/>
            <person name="Miyazaki D."/>
            <person name="Mochizuki H."/>
            <person name="Umetsu J."/>
            <person name="Higashi K."/>
            <person name="Shibata D."/>
            <person name="Kamiya Y."/>
            <person name="Sato N."/>
            <person name="Nakamura Y."/>
            <person name="Tabata S."/>
            <person name="Ida S."/>
            <person name="Kurokawa K."/>
            <person name="Ohta H."/>
        </authorList>
    </citation>
    <scope>NUCLEOTIDE SEQUENCE [LARGE SCALE GENOMIC DNA]</scope>
    <source>
        <strain evidence="1 2">NIES-2285</strain>
    </source>
</reference>
<gene>
    <name evidence="1" type="ORF">KFL_002190630</name>
</gene>
<dbReference type="SUPFAM" id="SSF53756">
    <property type="entry name" value="UDP-Glycosyltransferase/glycogen phosphorylase"/>
    <property type="match status" value="1"/>
</dbReference>
<keyword evidence="2" id="KW-1185">Reference proteome</keyword>
<dbReference type="EMBL" id="DF237168">
    <property type="protein sequence ID" value="GAQ85111.1"/>
    <property type="molecule type" value="Genomic_DNA"/>
</dbReference>
<evidence type="ECO:0000313" key="1">
    <source>
        <dbReference type="EMBL" id="GAQ85111.1"/>
    </source>
</evidence>
<dbReference type="Pfam" id="PF20706">
    <property type="entry name" value="GT4-conflict"/>
    <property type="match status" value="1"/>
</dbReference>
<accession>A0A1Y1I7J6</accession>
<organism evidence="1 2">
    <name type="scientific">Klebsormidium nitens</name>
    <name type="common">Green alga</name>
    <name type="synonym">Ulothrix nitens</name>
    <dbReference type="NCBI Taxonomy" id="105231"/>
    <lineage>
        <taxon>Eukaryota</taxon>
        <taxon>Viridiplantae</taxon>
        <taxon>Streptophyta</taxon>
        <taxon>Klebsormidiophyceae</taxon>
        <taxon>Klebsormidiales</taxon>
        <taxon>Klebsormidiaceae</taxon>
        <taxon>Klebsormidium</taxon>
    </lineage>
</organism>
<dbReference type="Gene3D" id="3.40.50.2000">
    <property type="entry name" value="Glycogen Phosphorylase B"/>
    <property type="match status" value="1"/>
</dbReference>
<evidence type="ECO:0008006" key="3">
    <source>
        <dbReference type="Google" id="ProtNLM"/>
    </source>
</evidence>
<name>A0A1Y1I7J6_KLENI</name>
<protein>
    <recommendedName>
        <fullName evidence="3">Glycosyl transferase family 1 domain-containing protein</fullName>
    </recommendedName>
</protein>
<dbReference type="PANTHER" id="PTHR12526">
    <property type="entry name" value="GLYCOSYLTRANSFERASE"/>
    <property type="match status" value="1"/>
</dbReference>
<proteinExistence type="predicted"/>
<sequence length="430" mass="48444">MPLVLQVAQHVRTTPMAVIQEAGKKRILLVSTHPNQTNGYSKVTYRILRHLGAKEDIELINYGFQNFGHVDMQSRITNIPSSVTVYDAARQEGPPSETRHGFGFAHFRDFLKLARPALVIIFNDPIVTTSFLLEMKKQPPVLGEGVKVITYLDTVYAHQRPDLLALIESASDHIIAFTEHWKEALRAQGVSKPMNTLMHGFDEADFPAPRAPQVRKEGQMVVLNLNRNAQRKRMDVTAMAIAEVFKRRPDADIVFLIPEVTGAWDVPSIIAQEMSGKFTPAEVARYQSERILTVENRQKMTDSQVSDLYHMEDVGLSTAQGEGVGLAQLEHAGIGRPQIVPSVGGLTEFLDRDCAMMIEPKAKMYVDKVVEPFGGRCEVVDYRDVADGILFYYDNPEIREQHGKLAAERIRERYAWPKLMDGLYETIRSV</sequence>
<dbReference type="CDD" id="cd03801">
    <property type="entry name" value="GT4_PimA-like"/>
    <property type="match status" value="1"/>
</dbReference>
<dbReference type="Proteomes" id="UP000054558">
    <property type="component" value="Unassembled WGS sequence"/>
</dbReference>
<dbReference type="Gene3D" id="3.40.50.11930">
    <property type="match status" value="1"/>
</dbReference>
<evidence type="ECO:0000313" key="2">
    <source>
        <dbReference type="Proteomes" id="UP000054558"/>
    </source>
</evidence>